<dbReference type="Gene3D" id="1.10.287.130">
    <property type="match status" value="1"/>
</dbReference>
<dbReference type="SUPFAM" id="SSF55785">
    <property type="entry name" value="PYP-like sensor domain (PAS domain)"/>
    <property type="match status" value="3"/>
</dbReference>
<evidence type="ECO:0000256" key="4">
    <source>
        <dbReference type="ARBA" id="ARBA00022553"/>
    </source>
</evidence>
<dbReference type="InterPro" id="IPR036097">
    <property type="entry name" value="HisK_dim/P_sf"/>
</dbReference>
<dbReference type="CDD" id="cd00130">
    <property type="entry name" value="PAS"/>
    <property type="match status" value="1"/>
</dbReference>
<dbReference type="FunFam" id="3.30.565.10:FF:000006">
    <property type="entry name" value="Sensor histidine kinase WalK"/>
    <property type="match status" value="1"/>
</dbReference>
<dbReference type="PROSITE" id="PS50112">
    <property type="entry name" value="PAS"/>
    <property type="match status" value="1"/>
</dbReference>
<dbReference type="SMART" id="SM00086">
    <property type="entry name" value="PAC"/>
    <property type="match status" value="2"/>
</dbReference>
<dbReference type="Gene3D" id="3.40.50.2300">
    <property type="match status" value="1"/>
</dbReference>
<evidence type="ECO:0000259" key="11">
    <source>
        <dbReference type="PROSITE" id="PS50113"/>
    </source>
</evidence>
<gene>
    <name evidence="12" type="ordered locus">Rta_21440</name>
</gene>
<evidence type="ECO:0000259" key="9">
    <source>
        <dbReference type="PROSITE" id="PS50110"/>
    </source>
</evidence>
<dbReference type="HOGENOM" id="CLU_000445_114_15_4"/>
<dbReference type="Proteomes" id="UP000008385">
    <property type="component" value="Chromosome"/>
</dbReference>
<dbReference type="GO" id="GO:0005886">
    <property type="term" value="C:plasma membrane"/>
    <property type="evidence" value="ECO:0007669"/>
    <property type="project" value="UniProtKB-SubCell"/>
</dbReference>
<dbReference type="Gene3D" id="3.30.565.10">
    <property type="entry name" value="Histidine kinase-like ATPase, C-terminal domain"/>
    <property type="match status" value="1"/>
</dbReference>
<feature type="domain" description="Histidine kinase" evidence="8">
    <location>
        <begin position="415"/>
        <end position="633"/>
    </location>
</feature>
<dbReference type="InterPro" id="IPR000700">
    <property type="entry name" value="PAS-assoc_C"/>
</dbReference>
<dbReference type="PATRIC" id="fig|365046.3.peg.2196"/>
<dbReference type="PROSITE" id="PS50109">
    <property type="entry name" value="HIS_KIN"/>
    <property type="match status" value="1"/>
</dbReference>
<feature type="domain" description="PAC" evidence="11">
    <location>
        <begin position="351"/>
        <end position="404"/>
    </location>
</feature>
<dbReference type="Pfam" id="PF02518">
    <property type="entry name" value="HATPase_c"/>
    <property type="match status" value="1"/>
</dbReference>
<name>F5XZ70_RAMTT</name>
<reference evidence="13" key="1">
    <citation type="submission" date="2006-01" db="EMBL/GenBank/DDBJ databases">
        <title>Genome of the cyst-dividing bacterium Ramlibacter tataouinensis.</title>
        <authorList>
            <person name="Barakat M."/>
            <person name="Ortet P."/>
            <person name="De Luca G."/>
            <person name="Jourlin-Castelli C."/>
            <person name="Ansaldi M."/>
            <person name="Py B."/>
            <person name="Fichant G."/>
            <person name="Coutinho P."/>
            <person name="Voulhoux R."/>
            <person name="Bastien O."/>
            <person name="Roy S."/>
            <person name="Marechal E."/>
            <person name="Henrissat B."/>
            <person name="Quentin Y."/>
            <person name="Noirot P."/>
            <person name="Filloux A."/>
            <person name="Mejean V."/>
            <person name="DuBow M."/>
            <person name="Barras F."/>
            <person name="Heulin T."/>
        </authorList>
    </citation>
    <scope>NUCLEOTIDE SEQUENCE [LARGE SCALE GENOMIC DNA]</scope>
    <source>
        <strain evidence="13">ATCC BAA-407 / DSM 14655 / LMG 21543 / TTB310</strain>
    </source>
</reference>
<dbReference type="InterPro" id="IPR003594">
    <property type="entry name" value="HATPase_dom"/>
</dbReference>
<protein>
    <recommendedName>
        <fullName evidence="3">histidine kinase</fullName>
        <ecNumber evidence="3">2.7.13.3</ecNumber>
    </recommendedName>
</protein>
<dbReference type="PRINTS" id="PR00344">
    <property type="entry name" value="BCTRLSENSOR"/>
</dbReference>
<dbReference type="InterPro" id="IPR003661">
    <property type="entry name" value="HisK_dim/P_dom"/>
</dbReference>
<evidence type="ECO:0000256" key="6">
    <source>
        <dbReference type="ARBA" id="ARBA00022777"/>
    </source>
</evidence>
<dbReference type="eggNOG" id="COG0784">
    <property type="taxonomic scope" value="Bacteria"/>
</dbReference>
<evidence type="ECO:0000259" key="8">
    <source>
        <dbReference type="PROSITE" id="PS50109"/>
    </source>
</evidence>
<dbReference type="InterPro" id="IPR001789">
    <property type="entry name" value="Sig_transdc_resp-reg_receiver"/>
</dbReference>
<dbReference type="CDD" id="cd17580">
    <property type="entry name" value="REC_2_DhkD-like"/>
    <property type="match status" value="1"/>
</dbReference>
<dbReference type="InterPro" id="IPR036890">
    <property type="entry name" value="HATPase_C_sf"/>
</dbReference>
<keyword evidence="4 7" id="KW-0597">Phosphoprotein</keyword>
<dbReference type="GO" id="GO:0000155">
    <property type="term" value="F:phosphorelay sensor kinase activity"/>
    <property type="evidence" value="ECO:0007669"/>
    <property type="project" value="InterPro"/>
</dbReference>
<comment type="catalytic activity">
    <reaction evidence="1">
        <text>ATP + protein L-histidine = ADP + protein N-phospho-L-histidine.</text>
        <dbReference type="EC" id="2.7.13.3"/>
    </reaction>
</comment>
<dbReference type="FunFam" id="3.30.450.20:FF:000099">
    <property type="entry name" value="Sensory box sensor histidine kinase"/>
    <property type="match status" value="1"/>
</dbReference>
<dbReference type="KEGG" id="rta:Rta_21440"/>
<dbReference type="EMBL" id="CP000245">
    <property type="protein sequence ID" value="AEG93240.1"/>
    <property type="molecule type" value="Genomic_DNA"/>
</dbReference>
<keyword evidence="5" id="KW-0808">Transferase</keyword>
<dbReference type="InterPro" id="IPR011006">
    <property type="entry name" value="CheY-like_superfamily"/>
</dbReference>
<evidence type="ECO:0000256" key="3">
    <source>
        <dbReference type="ARBA" id="ARBA00012438"/>
    </source>
</evidence>
<evidence type="ECO:0000259" key="10">
    <source>
        <dbReference type="PROSITE" id="PS50112"/>
    </source>
</evidence>
<keyword evidence="13" id="KW-1185">Reference proteome</keyword>
<evidence type="ECO:0000313" key="12">
    <source>
        <dbReference type="EMBL" id="AEG93240.1"/>
    </source>
</evidence>
<dbReference type="SMART" id="SM00387">
    <property type="entry name" value="HATPase_c"/>
    <property type="match status" value="1"/>
</dbReference>
<evidence type="ECO:0000313" key="13">
    <source>
        <dbReference type="Proteomes" id="UP000008385"/>
    </source>
</evidence>
<dbReference type="SMART" id="SM00388">
    <property type="entry name" value="HisKA"/>
    <property type="match status" value="1"/>
</dbReference>
<evidence type="ECO:0000256" key="5">
    <source>
        <dbReference type="ARBA" id="ARBA00022679"/>
    </source>
</evidence>
<dbReference type="eggNOG" id="COG5002">
    <property type="taxonomic scope" value="Bacteria"/>
</dbReference>
<dbReference type="PANTHER" id="PTHR43547:SF2">
    <property type="entry name" value="HYBRID SIGNAL TRANSDUCTION HISTIDINE KINASE C"/>
    <property type="match status" value="1"/>
</dbReference>
<proteinExistence type="predicted"/>
<dbReference type="InterPro" id="IPR001610">
    <property type="entry name" value="PAC"/>
</dbReference>
<dbReference type="PANTHER" id="PTHR43547">
    <property type="entry name" value="TWO-COMPONENT HISTIDINE KINASE"/>
    <property type="match status" value="1"/>
</dbReference>
<dbReference type="EC" id="2.7.13.3" evidence="3"/>
<dbReference type="Pfam" id="PF00512">
    <property type="entry name" value="HisKA"/>
    <property type="match status" value="1"/>
</dbReference>
<feature type="modified residue" description="4-aspartylphosphate" evidence="7">
    <location>
        <position position="704"/>
    </location>
</feature>
<feature type="domain" description="Response regulatory" evidence="9">
    <location>
        <begin position="655"/>
        <end position="770"/>
    </location>
</feature>
<evidence type="ECO:0000256" key="1">
    <source>
        <dbReference type="ARBA" id="ARBA00000085"/>
    </source>
</evidence>
<feature type="domain" description="PAS" evidence="10">
    <location>
        <begin position="277"/>
        <end position="348"/>
    </location>
</feature>
<sequence length="770" mass="84790">MRALEWHPTLGQPQGWPKELQALVSLMLNTRAPMFIAWGPQLRMLYNDAYLDILGDRHPAALGAPLSQTWAAVWPQVRSRIEATLAGQPQHFEDEAFTLQRRGIAELAWISFSYSPVYVGDKVAGLFCSIVETTQRVLAEKKAAEDKERLQQLFLQMPGMVGVVSGPDHVFEIANESMRELYGHRPLIGRPVREALPEMVEQGFVQLLDRVYTTGVPFEGKAVPALLPSPTHDGLEQRFFDFVYQPIRDAEGRVTGIFSQGIDVTEGALAAQKLRESEEWLRVMADTVPQIIWIIDRQGRAEFFNRQWTEYTGRAPLPATAAEMAANFVHPDDADRTLRRFEAAQREGVPFVVEHRMRRADGAYDWFLVRAEPLRHPESGEILRWFGCSTDIGVLKAAAEALQKADQRKDEFLATLAHELRNPLAPVVNAVTILRSPRATDEMRTRMLELMERQTRHLVRLVDDLLEVSRITRGKIELRLERTDLRAIAQACVDAAGEAIREAQHQVSLRVPAEPVWVQADPARMKQVIDNLLNNAIKYTPHGGTIEVEVAHAQGRACIRVQDNGAGIPPDMLDGVFELFAQVDHTIGRARGGLGIGLALVRQLVALHQGEVTAASGGIDAGSTFTVRLPLAPAEAPAPGTAAGTPLVPTTRPRRVLIIDDNKDAADTLASVVALGGHTTETAYDGPSGLAAAERMKPDCVLLDVGMPQMDGHEVARALRAMPALRGCLIVAVTGWGQSQDRQLTQASGFDAHLVKPASVEAVMELLEGL</sequence>
<dbReference type="Pfam" id="PF08447">
    <property type="entry name" value="PAS_3"/>
    <property type="match status" value="1"/>
</dbReference>
<evidence type="ECO:0000256" key="2">
    <source>
        <dbReference type="ARBA" id="ARBA00004429"/>
    </source>
</evidence>
<dbReference type="AlphaFoldDB" id="F5XZ70"/>
<organism evidence="12 13">
    <name type="scientific">Ramlibacter tataouinensis (strain ATCC BAA-407 / DSM 14655 / LMG 21543 / TTB310)</name>
    <dbReference type="NCBI Taxonomy" id="365046"/>
    <lineage>
        <taxon>Bacteria</taxon>
        <taxon>Pseudomonadati</taxon>
        <taxon>Pseudomonadota</taxon>
        <taxon>Betaproteobacteria</taxon>
        <taxon>Burkholderiales</taxon>
        <taxon>Comamonadaceae</taxon>
        <taxon>Ramlibacter</taxon>
    </lineage>
</organism>
<dbReference type="Gene3D" id="3.30.450.20">
    <property type="entry name" value="PAS domain"/>
    <property type="match status" value="3"/>
</dbReference>
<dbReference type="Pfam" id="PF00072">
    <property type="entry name" value="Response_reg"/>
    <property type="match status" value="1"/>
</dbReference>
<dbReference type="InterPro" id="IPR013656">
    <property type="entry name" value="PAS_4"/>
</dbReference>
<dbReference type="Pfam" id="PF08448">
    <property type="entry name" value="PAS_4"/>
    <property type="match status" value="1"/>
</dbReference>
<dbReference type="SUPFAM" id="SSF55874">
    <property type="entry name" value="ATPase domain of HSP90 chaperone/DNA topoisomerase II/histidine kinase"/>
    <property type="match status" value="1"/>
</dbReference>
<dbReference type="PROSITE" id="PS50113">
    <property type="entry name" value="PAC"/>
    <property type="match status" value="1"/>
</dbReference>
<reference evidence="12 13" key="2">
    <citation type="journal article" date="2011" name="PLoS ONE">
        <title>The Cyst-Dividing Bacterium Ramlibacter tataouinensis TTB310 Genome Reveals a Well-Stocked Toolbox for Adaptation to a Desert Environment.</title>
        <authorList>
            <person name="De Luca G."/>
            <person name="Barakat M."/>
            <person name="Ortet P."/>
            <person name="Fochesato S."/>
            <person name="Jourlin-Castelli C."/>
            <person name="Ansaldi M."/>
            <person name="Py B."/>
            <person name="Fichant G."/>
            <person name="Coutinho P.M."/>
            <person name="Voulhoux R."/>
            <person name="Bastien O."/>
            <person name="Marechal E."/>
            <person name="Henrissat B."/>
            <person name="Quentin Y."/>
            <person name="Noirot P."/>
            <person name="Filloux A."/>
            <person name="Mejean V."/>
            <person name="Dubow M.S."/>
            <person name="Barras F."/>
            <person name="Barbe V."/>
            <person name="Weissenbach J."/>
            <person name="Mihalcescu I."/>
            <person name="Vermeglio A."/>
            <person name="Achouak W."/>
            <person name="Heulin T."/>
        </authorList>
    </citation>
    <scope>NUCLEOTIDE SEQUENCE [LARGE SCALE GENOMIC DNA]</scope>
    <source>
        <strain evidence="13">ATCC BAA-407 / DSM 14655 / LMG 21543 / TTB310</strain>
    </source>
</reference>
<dbReference type="SMART" id="SM00448">
    <property type="entry name" value="REC"/>
    <property type="match status" value="1"/>
</dbReference>
<dbReference type="SMART" id="SM00091">
    <property type="entry name" value="PAS"/>
    <property type="match status" value="3"/>
</dbReference>
<dbReference type="SUPFAM" id="SSF52172">
    <property type="entry name" value="CheY-like"/>
    <property type="match status" value="1"/>
</dbReference>
<dbReference type="STRING" id="365046.Rta_21440"/>
<dbReference type="SUPFAM" id="SSF47384">
    <property type="entry name" value="Homodimeric domain of signal transducing histidine kinase"/>
    <property type="match status" value="1"/>
</dbReference>
<evidence type="ECO:0000256" key="7">
    <source>
        <dbReference type="PROSITE-ProRule" id="PRU00169"/>
    </source>
</evidence>
<dbReference type="InterPro" id="IPR013655">
    <property type="entry name" value="PAS_fold_3"/>
</dbReference>
<comment type="subcellular location">
    <subcellularLocation>
        <location evidence="2">Cell inner membrane</location>
        <topology evidence="2">Multi-pass membrane protein</topology>
    </subcellularLocation>
</comment>
<keyword evidence="6 12" id="KW-0418">Kinase</keyword>
<dbReference type="PROSITE" id="PS50110">
    <property type="entry name" value="RESPONSE_REGULATORY"/>
    <property type="match status" value="1"/>
</dbReference>
<dbReference type="NCBIfam" id="TIGR00229">
    <property type="entry name" value="sensory_box"/>
    <property type="match status" value="1"/>
</dbReference>
<dbReference type="CDD" id="cd00075">
    <property type="entry name" value="HATPase"/>
    <property type="match status" value="1"/>
</dbReference>
<dbReference type="InterPro" id="IPR004358">
    <property type="entry name" value="Sig_transdc_His_kin-like_C"/>
</dbReference>
<dbReference type="InterPro" id="IPR035965">
    <property type="entry name" value="PAS-like_dom_sf"/>
</dbReference>
<dbReference type="InterPro" id="IPR005467">
    <property type="entry name" value="His_kinase_dom"/>
</dbReference>
<accession>F5XZ70</accession>
<dbReference type="InterPro" id="IPR000014">
    <property type="entry name" value="PAS"/>
</dbReference>
<dbReference type="CDD" id="cd00082">
    <property type="entry name" value="HisKA"/>
    <property type="match status" value="1"/>
</dbReference>